<comment type="caution">
    <text evidence="3">The sequence shown here is derived from an EMBL/GenBank/DDBJ whole genome shotgun (WGS) entry which is preliminary data.</text>
</comment>
<feature type="chain" id="PRO_5046390460" description="ATP/GTP-binding protein" evidence="2">
    <location>
        <begin position="28"/>
        <end position="309"/>
    </location>
</feature>
<gene>
    <name evidence="3" type="ORF">M2283_010064</name>
</gene>
<dbReference type="RefSeq" id="WP_348538993.1">
    <property type="nucleotide sequence ID" value="NZ_JARXVH010000041.1"/>
</dbReference>
<reference evidence="3 4" key="1">
    <citation type="submission" date="2023-04" db="EMBL/GenBank/DDBJ databases">
        <title>Forest soil microbial communities from Buena Vista Peninsula, Colon Province, Panama.</title>
        <authorList>
            <person name="Bouskill N."/>
        </authorList>
    </citation>
    <scope>NUCLEOTIDE SEQUENCE [LARGE SCALE GENOMIC DNA]</scope>
    <source>
        <strain evidence="3 4">GGS1</strain>
    </source>
</reference>
<evidence type="ECO:0000256" key="2">
    <source>
        <dbReference type="SAM" id="SignalP"/>
    </source>
</evidence>
<dbReference type="Proteomes" id="UP001160499">
    <property type="component" value="Unassembled WGS sequence"/>
</dbReference>
<name>A0ABT6M2D4_9ACTN</name>
<sequence length="309" mass="32201">MLIRRAAASAVVAALAILALGQTVAYAGDGKVVCDKAGFCRVVADDTTTTPGKNGDAEQASDGSSGKPKCYDSNMMENTEVPCYQKGLGYWVNGSNCYFQEANPQPPADDPRWEGHDPADGAVYDAYCPDNPNQTSQWFAQPPNGGAAVDPEVLAREAVKKMRLLGPDIASPRAGGRYTVGVPMWMWVNQSATTYGPQSASASAGGVTVTATAKVSRIVWQMGDGATVTCHGPGTVYRASAGMADSPTCGHMYAKTSAAAAGGKYKLTATSTWTIDWEVTAGGGGQTGQLAQTQQSQMQVAIGEVQVVR</sequence>
<evidence type="ECO:0008006" key="5">
    <source>
        <dbReference type="Google" id="ProtNLM"/>
    </source>
</evidence>
<protein>
    <recommendedName>
        <fullName evidence="5">ATP/GTP-binding protein</fullName>
    </recommendedName>
</protein>
<evidence type="ECO:0000256" key="1">
    <source>
        <dbReference type="SAM" id="MobiDB-lite"/>
    </source>
</evidence>
<evidence type="ECO:0000313" key="4">
    <source>
        <dbReference type="Proteomes" id="UP001160499"/>
    </source>
</evidence>
<evidence type="ECO:0000313" key="3">
    <source>
        <dbReference type="EMBL" id="MDH6222712.1"/>
    </source>
</evidence>
<feature type="signal peptide" evidence="2">
    <location>
        <begin position="1"/>
        <end position="27"/>
    </location>
</feature>
<dbReference type="EMBL" id="JARXVH010000041">
    <property type="protein sequence ID" value="MDH6222712.1"/>
    <property type="molecule type" value="Genomic_DNA"/>
</dbReference>
<feature type="region of interest" description="Disordered" evidence="1">
    <location>
        <begin position="45"/>
        <end position="71"/>
    </location>
</feature>
<keyword evidence="2" id="KW-0732">Signal</keyword>
<proteinExistence type="predicted"/>
<organism evidence="3 4">
    <name type="scientific">Streptomyces pseudovenezuelae</name>
    <dbReference type="NCBI Taxonomy" id="67350"/>
    <lineage>
        <taxon>Bacteria</taxon>
        <taxon>Bacillati</taxon>
        <taxon>Actinomycetota</taxon>
        <taxon>Actinomycetes</taxon>
        <taxon>Kitasatosporales</taxon>
        <taxon>Streptomycetaceae</taxon>
        <taxon>Streptomyces</taxon>
        <taxon>Streptomyces aurantiacus group</taxon>
    </lineage>
</organism>
<keyword evidence="4" id="KW-1185">Reference proteome</keyword>
<accession>A0ABT6M2D4</accession>